<keyword evidence="2" id="KW-1185">Reference proteome</keyword>
<evidence type="ECO:0000313" key="1">
    <source>
        <dbReference type="EMBL" id="AEE94650.1"/>
    </source>
</evidence>
<dbReference type="RefSeq" id="WP_013776565.1">
    <property type="nucleotide sequence ID" value="NC_015518.1"/>
</dbReference>
<name>F4B6V7_ACIHW</name>
<protein>
    <submittedName>
        <fullName evidence="1">Conserved pro-fuselloviral protein</fullName>
    </submittedName>
</protein>
<gene>
    <name evidence="1" type="ordered locus">Ahos_1774</name>
</gene>
<dbReference type="OrthoDB" id="382485at2157"/>
<dbReference type="AlphaFoldDB" id="F4B6V7"/>
<sequence length="203" mass="22544">MRKSLSLLGLGLLILFLLEIPISAIHAGATVLPLGTDPNTWVIEFYPCSYPSGVSPSNYSVTVNFTIPGFTHTSGCYLAFVLTTWVEASEYTGIVYSGTVYLALQLGVVFVYSSNTYVINEQVWTCNGNEIYHNYTLVTTTIHPNVETLITLLYRYDNGYVATGILQECTSPITLIDVHYPTSYRYGCTIFYVINTYGFTDPS</sequence>
<dbReference type="HOGENOM" id="CLU_1346348_0_0_2"/>
<reference evidence="1 2" key="1">
    <citation type="journal article" date="2011" name="Extremophiles">
        <title>Genomic analysis of Acidianus hospitalis W1 a host for studying crenarchaeal virus and plasmid life cycles.</title>
        <authorList>
            <person name="You X.Y."/>
            <person name="Liu C."/>
            <person name="Wang S.Y."/>
            <person name="Jiang C.Y."/>
            <person name="Shah S.A."/>
            <person name="Prangishvili D."/>
            <person name="She Q."/>
            <person name="Liu S.J."/>
            <person name="Garrett R.A."/>
        </authorList>
    </citation>
    <scope>NUCLEOTIDE SEQUENCE [LARGE SCALE GENOMIC DNA]</scope>
    <source>
        <strain evidence="1 2">W1</strain>
    </source>
</reference>
<dbReference type="Proteomes" id="UP000008458">
    <property type="component" value="Chromosome"/>
</dbReference>
<dbReference type="GeneID" id="32173778"/>
<reference key="2">
    <citation type="journal article" date="2011" name="Extremophiles">
        <title>Genomic analyses of Acidianus hospitalis W1 a host for studying crenarchaeal virus and plasmid life cycles.</title>
        <authorList>
            <person name="You X.Y."/>
            <person name="Liu C."/>
            <person name="Wang S.Y."/>
            <person name="Jiang C.Y."/>
            <person name="Shah S.A."/>
            <person name="Prangishvili D."/>
            <person name="Liu S.J."/>
            <person name="Garrett R.A."/>
        </authorList>
    </citation>
    <scope>NUCLEOTIDE SEQUENCE</scope>
    <source>
        <strain>W1</strain>
    </source>
</reference>
<organism evidence="1 2">
    <name type="scientific">Acidianus hospitalis (strain W1)</name>
    <dbReference type="NCBI Taxonomy" id="933801"/>
    <lineage>
        <taxon>Archaea</taxon>
        <taxon>Thermoproteota</taxon>
        <taxon>Thermoprotei</taxon>
        <taxon>Sulfolobales</taxon>
        <taxon>Sulfolobaceae</taxon>
        <taxon>Acidianus</taxon>
    </lineage>
</organism>
<dbReference type="EMBL" id="CP002535">
    <property type="protein sequence ID" value="AEE94650.1"/>
    <property type="molecule type" value="Genomic_DNA"/>
</dbReference>
<dbReference type="eggNOG" id="arCOG08408">
    <property type="taxonomic scope" value="Archaea"/>
</dbReference>
<dbReference type="KEGG" id="aho:Ahos_1774"/>
<dbReference type="STRING" id="933801.Ahos_1774"/>
<proteinExistence type="predicted"/>
<evidence type="ECO:0000313" key="2">
    <source>
        <dbReference type="Proteomes" id="UP000008458"/>
    </source>
</evidence>
<accession>F4B6V7</accession>